<accession>A0A0C3PP74</accession>
<protein>
    <recommendedName>
        <fullName evidence="6">DUF2828 domain-containing protein</fullName>
    </recommendedName>
</protein>
<dbReference type="Proteomes" id="UP000053257">
    <property type="component" value="Unassembled WGS sequence"/>
</dbReference>
<name>A0A0C3PP74_PHLG1</name>
<dbReference type="InterPro" id="IPR036465">
    <property type="entry name" value="vWFA_dom_sf"/>
</dbReference>
<feature type="domain" description="DUF7788" evidence="3">
    <location>
        <begin position="441"/>
        <end position="678"/>
    </location>
</feature>
<dbReference type="PANTHER" id="PTHR31373:SF27">
    <property type="entry name" value="TROVE DOMAIN-CONTAINING PROTEIN"/>
    <property type="match status" value="1"/>
</dbReference>
<dbReference type="PANTHER" id="PTHR31373">
    <property type="entry name" value="OS06G0652100 PROTEIN"/>
    <property type="match status" value="1"/>
</dbReference>
<dbReference type="Pfam" id="PF11443">
    <property type="entry name" value="DUF2828"/>
    <property type="match status" value="1"/>
</dbReference>
<sequence length="690" mass="78391">MIDALMTTENRTRTTNDDPAYASTLSPTLDLFQALRPECWADDLDGVPLSTKLEKAWQENPELTLRLIWNSRSIHDGKSDRELFYQAFGWLYENHPRTAIQNLEMLVRPVCKIKGEERAPHGYWKDLANIVALAAVGELRPLKSRSLFLHSDEMVHRHNRKTKVKRTPEEIQEMGRQAQVEARERRREKDVGYHHTLATRLADDPRFRALYIAVARLFADRLVKDISLANKMETMEPGDERFAVLRQITLAGKWAPTPSGSHDRVTRLSTAISLLLFHSHSQTLGRPSITLSPESPASLVDSHIIRSFYQRHVLTRLRKLISCPEPLMSSNRWSEIIYTRVPSLCMERNLMHFFRHDPDRFEQYLLDVESGKKSISGATLMPHTLAKAAYAAREEVSGNKTIRRLGQGDLLRRITDVKTRGIEAQWKVMIDRVREAGSLDNCLAVCDVSGSMGFFQGNSKHTQPIEAAVALTLVVSSLAKPPFANKFITFSREPRFGHIDPTGSLADKVAETLGADSGFNTAFDKVFLDLLLPLAIEHKVKPEDMVKRLFVFTDMQFDEARQDWHYEGGNLHDRNGASTWETSHELIERKFKEAGYELPEMVYWNLAQGGSDTFPVTHDKQGVALMNGFSPSMLKVFMGEEGEEEEEETWEAVEQDSTTKEVKEKKKLDPVSLMVKVVSKDSYSGLVVVD</sequence>
<dbReference type="HOGENOM" id="CLU_011744_0_0_1"/>
<organism evidence="4 5">
    <name type="scientific">Phlebiopsis gigantea (strain 11061_1 CR5-6)</name>
    <name type="common">White-rot fungus</name>
    <name type="synonym">Peniophora gigantea</name>
    <dbReference type="NCBI Taxonomy" id="745531"/>
    <lineage>
        <taxon>Eukaryota</taxon>
        <taxon>Fungi</taxon>
        <taxon>Dikarya</taxon>
        <taxon>Basidiomycota</taxon>
        <taxon>Agaricomycotina</taxon>
        <taxon>Agaricomycetes</taxon>
        <taxon>Polyporales</taxon>
        <taxon>Phanerochaetaceae</taxon>
        <taxon>Phlebiopsis</taxon>
    </lineage>
</organism>
<gene>
    <name evidence="4" type="ORF">PHLGIDRAFT_68973</name>
</gene>
<evidence type="ECO:0008006" key="6">
    <source>
        <dbReference type="Google" id="ProtNLM"/>
    </source>
</evidence>
<dbReference type="Pfam" id="PF25043">
    <property type="entry name" value="DUF7788"/>
    <property type="match status" value="1"/>
</dbReference>
<dbReference type="SUPFAM" id="SSF53300">
    <property type="entry name" value="vWA-like"/>
    <property type="match status" value="1"/>
</dbReference>
<dbReference type="InterPro" id="IPR058580">
    <property type="entry name" value="DUF2828"/>
</dbReference>
<dbReference type="InterPro" id="IPR056690">
    <property type="entry name" value="DUF7788"/>
</dbReference>
<evidence type="ECO:0000313" key="5">
    <source>
        <dbReference type="Proteomes" id="UP000053257"/>
    </source>
</evidence>
<evidence type="ECO:0000259" key="3">
    <source>
        <dbReference type="Pfam" id="PF25043"/>
    </source>
</evidence>
<reference evidence="4 5" key="1">
    <citation type="journal article" date="2014" name="PLoS Genet.">
        <title>Analysis of the Phlebiopsis gigantea genome, transcriptome and secretome provides insight into its pioneer colonization strategies of wood.</title>
        <authorList>
            <person name="Hori C."/>
            <person name="Ishida T."/>
            <person name="Igarashi K."/>
            <person name="Samejima M."/>
            <person name="Suzuki H."/>
            <person name="Master E."/>
            <person name="Ferreira P."/>
            <person name="Ruiz-Duenas F.J."/>
            <person name="Held B."/>
            <person name="Canessa P."/>
            <person name="Larrondo L.F."/>
            <person name="Schmoll M."/>
            <person name="Druzhinina I.S."/>
            <person name="Kubicek C.P."/>
            <person name="Gaskell J.A."/>
            <person name="Kersten P."/>
            <person name="St John F."/>
            <person name="Glasner J."/>
            <person name="Sabat G."/>
            <person name="Splinter BonDurant S."/>
            <person name="Syed K."/>
            <person name="Yadav J."/>
            <person name="Mgbeahuruike A.C."/>
            <person name="Kovalchuk A."/>
            <person name="Asiegbu F.O."/>
            <person name="Lackner G."/>
            <person name="Hoffmeister D."/>
            <person name="Rencoret J."/>
            <person name="Gutierrez A."/>
            <person name="Sun H."/>
            <person name="Lindquist E."/>
            <person name="Barry K."/>
            <person name="Riley R."/>
            <person name="Grigoriev I.V."/>
            <person name="Henrissat B."/>
            <person name="Kues U."/>
            <person name="Berka R.M."/>
            <person name="Martinez A.T."/>
            <person name="Covert S.F."/>
            <person name="Blanchette R.A."/>
            <person name="Cullen D."/>
        </authorList>
    </citation>
    <scope>NUCLEOTIDE SEQUENCE [LARGE SCALE GENOMIC DNA]</scope>
    <source>
        <strain evidence="4 5">11061_1 CR5-6</strain>
    </source>
</reference>
<evidence type="ECO:0000256" key="1">
    <source>
        <dbReference type="SAM" id="MobiDB-lite"/>
    </source>
</evidence>
<evidence type="ECO:0000313" key="4">
    <source>
        <dbReference type="EMBL" id="KIP08703.1"/>
    </source>
</evidence>
<feature type="region of interest" description="Disordered" evidence="1">
    <location>
        <begin position="1"/>
        <end position="20"/>
    </location>
</feature>
<proteinExistence type="predicted"/>
<dbReference type="AlphaFoldDB" id="A0A0C3PP74"/>
<dbReference type="PIRSF" id="PIRSF015417">
    <property type="entry name" value="T31B5_30_vWA"/>
    <property type="match status" value="1"/>
</dbReference>
<keyword evidence="5" id="KW-1185">Reference proteome</keyword>
<evidence type="ECO:0000259" key="2">
    <source>
        <dbReference type="Pfam" id="PF11443"/>
    </source>
</evidence>
<dbReference type="EMBL" id="KN840476">
    <property type="protein sequence ID" value="KIP08703.1"/>
    <property type="molecule type" value="Genomic_DNA"/>
</dbReference>
<feature type="domain" description="DUF2828" evidence="2">
    <location>
        <begin position="14"/>
        <end position="439"/>
    </location>
</feature>
<dbReference type="OrthoDB" id="1149618at2759"/>
<dbReference type="InterPro" id="IPR011205">
    <property type="entry name" value="UCP015417_vWA"/>
</dbReference>